<evidence type="ECO:0000256" key="2">
    <source>
        <dbReference type="SAM" id="Phobius"/>
    </source>
</evidence>
<sequence length="278" mass="32278">MEPVTIAIIGTMVFGAVTALSIFIRQLLLSRDKMLNDKAQMRALTQETRELEKMRMQMENGRRFDSHYQVLGANKDAIQYLDQKIEEILSKKLALIHRYAEAASKQSLATIQGETPEERKIICDKLRQEVDYEIAFYDKELEQLQARRASIWDSHADLQGYLLEQEKTRNRQLDDIYRRHTSVLEKVYIRHNENSEHVATASIDAGTQAFKLLTQPLQFLLQFFRLSSNITPQKAKEEADSRSEVEDAERDINEGNDYEEDDENNYYASEESASELMT</sequence>
<name>A0A0W0XG36_9GAMM</name>
<dbReference type="AlphaFoldDB" id="A0A0W0XG36"/>
<feature type="region of interest" description="Disordered" evidence="1">
    <location>
        <begin position="233"/>
        <end position="278"/>
    </location>
</feature>
<feature type="transmembrane region" description="Helical" evidence="2">
    <location>
        <begin position="6"/>
        <end position="28"/>
    </location>
</feature>
<proteinExistence type="predicted"/>
<protein>
    <submittedName>
        <fullName evidence="3">Uncharacterized protein</fullName>
    </submittedName>
</protein>
<reference evidence="3 4" key="1">
    <citation type="submission" date="2015-11" db="EMBL/GenBank/DDBJ databases">
        <title>Genomic analysis of 38 Legionella species identifies large and diverse effector repertoires.</title>
        <authorList>
            <person name="Burstein D."/>
            <person name="Amaro F."/>
            <person name="Zusman T."/>
            <person name="Lifshitz Z."/>
            <person name="Cohen O."/>
            <person name="Gilbert J.A."/>
            <person name="Pupko T."/>
            <person name="Shuman H.A."/>
            <person name="Segal G."/>
        </authorList>
    </citation>
    <scope>NUCLEOTIDE SEQUENCE [LARGE SCALE GENOMIC DNA]</scope>
    <source>
        <strain evidence="3 4">Oak Ridge-10</strain>
    </source>
</reference>
<evidence type="ECO:0000313" key="3">
    <source>
        <dbReference type="EMBL" id="KTD43489.1"/>
    </source>
</evidence>
<gene>
    <name evidence="3" type="ORF">Loak_0664</name>
</gene>
<dbReference type="PATRIC" id="fig|29423.5.peg.692"/>
<feature type="compositionally biased region" description="Acidic residues" evidence="1">
    <location>
        <begin position="254"/>
        <end position="264"/>
    </location>
</feature>
<evidence type="ECO:0000256" key="1">
    <source>
        <dbReference type="SAM" id="MobiDB-lite"/>
    </source>
</evidence>
<dbReference type="EMBL" id="LNYP01000008">
    <property type="protein sequence ID" value="KTD43489.1"/>
    <property type="molecule type" value="Genomic_DNA"/>
</dbReference>
<organism evidence="3 4">
    <name type="scientific">Legionella oakridgensis</name>
    <dbReference type="NCBI Taxonomy" id="29423"/>
    <lineage>
        <taxon>Bacteria</taxon>
        <taxon>Pseudomonadati</taxon>
        <taxon>Pseudomonadota</taxon>
        <taxon>Gammaproteobacteria</taxon>
        <taxon>Legionellales</taxon>
        <taxon>Legionellaceae</taxon>
        <taxon>Legionella</taxon>
    </lineage>
</organism>
<keyword evidence="2" id="KW-1133">Transmembrane helix</keyword>
<dbReference type="RefSeq" id="WP_025385944.1">
    <property type="nucleotide sequence ID" value="NZ_LCUA01000005.1"/>
</dbReference>
<dbReference type="Proteomes" id="UP000054858">
    <property type="component" value="Unassembled WGS sequence"/>
</dbReference>
<comment type="caution">
    <text evidence="3">The sequence shown here is derived from an EMBL/GenBank/DDBJ whole genome shotgun (WGS) entry which is preliminary data.</text>
</comment>
<keyword evidence="2" id="KW-0812">Transmembrane</keyword>
<keyword evidence="2" id="KW-0472">Membrane</keyword>
<feature type="compositionally biased region" description="Basic and acidic residues" evidence="1">
    <location>
        <begin position="234"/>
        <end position="253"/>
    </location>
</feature>
<accession>A0A0W0XG36</accession>
<evidence type="ECO:0000313" key="4">
    <source>
        <dbReference type="Proteomes" id="UP000054858"/>
    </source>
</evidence>